<dbReference type="InterPro" id="IPR038470">
    <property type="entry name" value="Cellsynth_D_sf"/>
</dbReference>
<sequence length="154" mass="16429">MTDPAALAYLARRDVSPQWRGFLQALIGTLEANMDPAGREALLRVVGGRIAADAPLRTASTLEELEAAMNEALAGMAWGYVALQLDAADGGLRLVHSLLPSLPTGQDREGRWLVLVLEGLYGAWLAVQQGGQTADARLILLHAAPGRVVFRFGT</sequence>
<proteinExistence type="predicted"/>
<evidence type="ECO:0000313" key="1">
    <source>
        <dbReference type="EMBL" id="MCI0752576.1"/>
    </source>
</evidence>
<accession>A0ABS9W081</accession>
<dbReference type="InterPro" id="IPR022798">
    <property type="entry name" value="BcsD_bac"/>
</dbReference>
<dbReference type="Gene3D" id="3.30.70.2590">
    <property type="match status" value="1"/>
</dbReference>
<dbReference type="Pfam" id="PF03500">
    <property type="entry name" value="Cellsynth_D"/>
    <property type="match status" value="1"/>
</dbReference>
<dbReference type="RefSeq" id="WP_157985693.1">
    <property type="nucleotide sequence ID" value="NZ_JALBUU010000004.1"/>
</dbReference>
<dbReference type="EMBL" id="JALBUU010000004">
    <property type="protein sequence ID" value="MCI0752576.1"/>
    <property type="molecule type" value="Genomic_DNA"/>
</dbReference>
<gene>
    <name evidence="1" type="ORF">MON41_02195</name>
</gene>
<organism evidence="1 2">
    <name type="scientific">Teichococcus vastitatis</name>
    <dbReference type="NCBI Taxonomy" id="2307076"/>
    <lineage>
        <taxon>Bacteria</taxon>
        <taxon>Pseudomonadati</taxon>
        <taxon>Pseudomonadota</taxon>
        <taxon>Alphaproteobacteria</taxon>
        <taxon>Acetobacterales</taxon>
        <taxon>Roseomonadaceae</taxon>
        <taxon>Roseomonas</taxon>
    </lineage>
</organism>
<dbReference type="PRINTS" id="PR01442">
    <property type="entry name" value="CELLSNTHASED"/>
</dbReference>
<protein>
    <recommendedName>
        <fullName evidence="3">Cellulose synthase subunit D</fullName>
    </recommendedName>
</protein>
<dbReference type="Proteomes" id="UP001201985">
    <property type="component" value="Unassembled WGS sequence"/>
</dbReference>
<comment type="caution">
    <text evidence="1">The sequence shown here is derived from an EMBL/GenBank/DDBJ whole genome shotgun (WGS) entry which is preliminary data.</text>
</comment>
<reference evidence="1 2" key="1">
    <citation type="submission" date="2022-03" db="EMBL/GenBank/DDBJ databases">
        <title>Complete genome analysis of Roseomonas KG 17.1 : a prolific producer of plant growth promoters.</title>
        <authorList>
            <person name="Saadouli I."/>
            <person name="Najjari A."/>
            <person name="Mosbah A."/>
            <person name="Ouzari H.I."/>
        </authorList>
    </citation>
    <scope>NUCLEOTIDE SEQUENCE [LARGE SCALE GENOMIC DNA]</scope>
    <source>
        <strain evidence="1 2">KG17-1</strain>
    </source>
</reference>
<keyword evidence="2" id="KW-1185">Reference proteome</keyword>
<name>A0ABS9W081_9PROT</name>
<evidence type="ECO:0008006" key="3">
    <source>
        <dbReference type="Google" id="ProtNLM"/>
    </source>
</evidence>
<evidence type="ECO:0000313" key="2">
    <source>
        <dbReference type="Proteomes" id="UP001201985"/>
    </source>
</evidence>